<dbReference type="InterPro" id="IPR022251">
    <property type="entry name" value="DUF3774_wound-induced"/>
</dbReference>
<protein>
    <recommendedName>
        <fullName evidence="4">Wound-responsive family protein</fullName>
    </recommendedName>
</protein>
<reference evidence="3" key="1">
    <citation type="journal article" date="2009" name="Science">
        <title>The B73 maize genome: complexity, diversity, and dynamics.</title>
        <authorList>
            <person name="Schnable P.S."/>
            <person name="Ware D."/>
            <person name="Fulton R.S."/>
            <person name="Stein J.C."/>
            <person name="Wei F."/>
            <person name="Pasternak S."/>
            <person name="Liang C."/>
            <person name="Zhang J."/>
            <person name="Fulton L."/>
            <person name="Graves T.A."/>
            <person name="Minx P."/>
            <person name="Reily A.D."/>
            <person name="Courtney L."/>
            <person name="Kruchowski S.S."/>
            <person name="Tomlinson C."/>
            <person name="Strong C."/>
            <person name="Delehaunty K."/>
            <person name="Fronick C."/>
            <person name="Courtney B."/>
            <person name="Rock S.M."/>
            <person name="Belter E."/>
            <person name="Du F."/>
            <person name="Kim K."/>
            <person name="Abbott R.M."/>
            <person name="Cotton M."/>
            <person name="Levy A."/>
            <person name="Marchetto P."/>
            <person name="Ochoa K."/>
            <person name="Jackson S.M."/>
            <person name="Gillam B."/>
            <person name="Chen W."/>
            <person name="Yan L."/>
            <person name="Higginbotham J."/>
            <person name="Cardenas M."/>
            <person name="Waligorski J."/>
            <person name="Applebaum E."/>
            <person name="Phelps L."/>
            <person name="Falcone J."/>
            <person name="Kanchi K."/>
            <person name="Thane T."/>
            <person name="Scimone A."/>
            <person name="Thane N."/>
            <person name="Henke J."/>
            <person name="Wang T."/>
            <person name="Ruppert J."/>
            <person name="Shah N."/>
            <person name="Rotter K."/>
            <person name="Hodges J."/>
            <person name="Ingenthron E."/>
            <person name="Cordes M."/>
            <person name="Kohlberg S."/>
            <person name="Sgro J."/>
            <person name="Delgado B."/>
            <person name="Mead K."/>
            <person name="Chinwalla A."/>
            <person name="Leonard S."/>
            <person name="Crouse K."/>
            <person name="Collura K."/>
            <person name="Kudrna D."/>
            <person name="Currie J."/>
            <person name="He R."/>
            <person name="Angelova A."/>
            <person name="Rajasekar S."/>
            <person name="Mueller T."/>
            <person name="Lomeli R."/>
            <person name="Scara G."/>
            <person name="Ko A."/>
            <person name="Delaney K."/>
            <person name="Wissotski M."/>
            <person name="Lopez G."/>
            <person name="Campos D."/>
            <person name="Braidotti M."/>
            <person name="Ashley E."/>
            <person name="Golser W."/>
            <person name="Kim H."/>
            <person name="Lee S."/>
            <person name="Lin J."/>
            <person name="Dujmic Z."/>
            <person name="Kim W."/>
            <person name="Talag J."/>
            <person name="Zuccolo A."/>
            <person name="Fan C."/>
            <person name="Sebastian A."/>
            <person name="Kramer M."/>
            <person name="Spiegel L."/>
            <person name="Nascimento L."/>
            <person name="Zutavern T."/>
            <person name="Miller B."/>
            <person name="Ambroise C."/>
            <person name="Muller S."/>
            <person name="Spooner W."/>
            <person name="Narechania A."/>
            <person name="Ren L."/>
            <person name="Wei S."/>
            <person name="Kumari S."/>
            <person name="Faga B."/>
            <person name="Levy M.J."/>
            <person name="McMahan L."/>
            <person name="Van Buren P."/>
            <person name="Vaughn M.W."/>
            <person name="Ying K."/>
            <person name="Yeh C.-T."/>
            <person name="Emrich S.J."/>
            <person name="Jia Y."/>
            <person name="Kalyanaraman A."/>
            <person name="Hsia A.-P."/>
            <person name="Barbazuk W.B."/>
            <person name="Baucom R.S."/>
            <person name="Brutnell T.P."/>
            <person name="Carpita N.C."/>
            <person name="Chaparro C."/>
            <person name="Chia J.-M."/>
            <person name="Deragon J.-M."/>
            <person name="Estill J.C."/>
            <person name="Fu Y."/>
            <person name="Jeddeloh J.A."/>
            <person name="Han Y."/>
            <person name="Lee H."/>
            <person name="Li P."/>
            <person name="Lisch D.R."/>
            <person name="Liu S."/>
            <person name="Liu Z."/>
            <person name="Nagel D.H."/>
            <person name="McCann M.C."/>
            <person name="SanMiguel P."/>
            <person name="Myers A.M."/>
            <person name="Nettleton D."/>
            <person name="Nguyen J."/>
            <person name="Penning B.W."/>
            <person name="Ponnala L."/>
            <person name="Schneider K.L."/>
            <person name="Schwartz D.C."/>
            <person name="Sharma A."/>
            <person name="Soderlund C."/>
            <person name="Springer N.M."/>
            <person name="Sun Q."/>
            <person name="Wang H."/>
            <person name="Waterman M."/>
            <person name="Westerman R."/>
            <person name="Wolfgruber T.K."/>
            <person name="Yang L."/>
            <person name="Yu Y."/>
            <person name="Zhang L."/>
            <person name="Zhou S."/>
            <person name="Zhu Q."/>
            <person name="Bennetzen J.L."/>
            <person name="Dawe R.K."/>
            <person name="Jiang J."/>
            <person name="Jiang N."/>
            <person name="Presting G.G."/>
            <person name="Wessler S.R."/>
            <person name="Aluru S."/>
            <person name="Martienssen R.A."/>
            <person name="Clifton S.W."/>
            <person name="McCombie W.R."/>
            <person name="Wing R.A."/>
            <person name="Wilson R.K."/>
        </authorList>
    </citation>
    <scope>NUCLEOTIDE SEQUENCE [LARGE SCALE GENOMIC DNA]</scope>
    <source>
        <strain evidence="3">cv. B73</strain>
    </source>
</reference>
<dbReference type="Proteomes" id="UP000007305">
    <property type="component" value="Chromosome 4"/>
</dbReference>
<reference evidence="2" key="2">
    <citation type="submission" date="2019-07" db="EMBL/GenBank/DDBJ databases">
        <authorList>
            <person name="Seetharam A."/>
            <person name="Woodhouse M."/>
            <person name="Cannon E."/>
        </authorList>
    </citation>
    <scope>NUCLEOTIDE SEQUENCE [LARGE SCALE GENOMIC DNA]</scope>
    <source>
        <strain evidence="2">cv. B73</strain>
    </source>
</reference>
<dbReference type="Pfam" id="PF12609">
    <property type="entry name" value="DUF3774"/>
    <property type="match status" value="1"/>
</dbReference>
<evidence type="ECO:0008006" key="4">
    <source>
        <dbReference type="Google" id="ProtNLM"/>
    </source>
</evidence>
<sequence length="219" mass="23556">MVRYFARQNKISVFRKRESKSPLCCDGLANMHDAGCTQHATGPPPWFLGNRVSASCPVQNRRRAPCFPLEPATVSPPGSAYKKRPSSLPPLASLPSLDLYCPHGDHDTNRARTARAEPSSRMAAAASGKAPSLVVAASMGAVEALKDQAGLCRWDYALRSLYHRAAAAPRIRALSAALSDSVSVPADAPPRASRPPPPPAPRDADRMRKAYHLVCWGPN</sequence>
<evidence type="ECO:0000256" key="1">
    <source>
        <dbReference type="SAM" id="MobiDB-lite"/>
    </source>
</evidence>
<accession>A0A804P4B7</accession>
<reference evidence="2" key="3">
    <citation type="submission" date="2021-05" db="UniProtKB">
        <authorList>
            <consortium name="EnsemblPlants"/>
        </authorList>
    </citation>
    <scope>IDENTIFICATION</scope>
    <source>
        <strain evidence="2">cv. B73</strain>
    </source>
</reference>
<keyword evidence="3" id="KW-1185">Reference proteome</keyword>
<feature type="region of interest" description="Disordered" evidence="1">
    <location>
        <begin position="183"/>
        <end position="206"/>
    </location>
</feature>
<dbReference type="InParanoid" id="A0A804P4B7"/>
<proteinExistence type="predicted"/>
<evidence type="ECO:0000313" key="2">
    <source>
        <dbReference type="EnsemblPlants" id="Zm00001eb207660_P001"/>
    </source>
</evidence>
<dbReference type="PANTHER" id="PTHR33090">
    <property type="entry name" value="DUF3774 DOMAIN PROTEIN-RELATED"/>
    <property type="match status" value="1"/>
</dbReference>
<name>A0A804P4B7_MAIZE</name>
<dbReference type="Gramene" id="Zm00001eb207660_T001">
    <property type="protein sequence ID" value="Zm00001eb207660_P001"/>
    <property type="gene ID" value="Zm00001eb207660"/>
</dbReference>
<evidence type="ECO:0000313" key="3">
    <source>
        <dbReference type="Proteomes" id="UP000007305"/>
    </source>
</evidence>
<dbReference type="AlphaFoldDB" id="A0A804P4B7"/>
<feature type="compositionally biased region" description="Pro residues" evidence="1">
    <location>
        <begin position="192"/>
        <end position="201"/>
    </location>
</feature>
<dbReference type="EnsemblPlants" id="Zm00001eb207660_T001">
    <property type="protein sequence ID" value="Zm00001eb207660_P001"/>
    <property type="gene ID" value="Zm00001eb207660"/>
</dbReference>
<organism evidence="2 3">
    <name type="scientific">Zea mays</name>
    <name type="common">Maize</name>
    <dbReference type="NCBI Taxonomy" id="4577"/>
    <lineage>
        <taxon>Eukaryota</taxon>
        <taxon>Viridiplantae</taxon>
        <taxon>Streptophyta</taxon>
        <taxon>Embryophyta</taxon>
        <taxon>Tracheophyta</taxon>
        <taxon>Spermatophyta</taxon>
        <taxon>Magnoliopsida</taxon>
        <taxon>Liliopsida</taxon>
        <taxon>Poales</taxon>
        <taxon>Poaceae</taxon>
        <taxon>PACMAD clade</taxon>
        <taxon>Panicoideae</taxon>
        <taxon>Andropogonodae</taxon>
        <taxon>Andropogoneae</taxon>
        <taxon>Tripsacinae</taxon>
        <taxon>Zea</taxon>
    </lineage>
</organism>